<evidence type="ECO:0000313" key="1">
    <source>
        <dbReference type="EMBL" id="OJZ91906.1"/>
    </source>
</evidence>
<proteinExistence type="predicted"/>
<organism evidence="1 2">
    <name type="scientific">Aspergillus luchuensis (strain CBS 106.47)</name>
    <dbReference type="NCBI Taxonomy" id="1137211"/>
    <lineage>
        <taxon>Eukaryota</taxon>
        <taxon>Fungi</taxon>
        <taxon>Dikarya</taxon>
        <taxon>Ascomycota</taxon>
        <taxon>Pezizomycotina</taxon>
        <taxon>Eurotiomycetes</taxon>
        <taxon>Eurotiomycetidae</taxon>
        <taxon>Eurotiales</taxon>
        <taxon>Aspergillaceae</taxon>
        <taxon>Aspergillus</taxon>
        <taxon>Aspergillus subgen. Circumdati</taxon>
    </lineage>
</organism>
<evidence type="ECO:0000313" key="2">
    <source>
        <dbReference type="Proteomes" id="UP000184063"/>
    </source>
</evidence>
<dbReference type="EMBL" id="KV878236">
    <property type="protein sequence ID" value="OJZ91906.1"/>
    <property type="molecule type" value="Genomic_DNA"/>
</dbReference>
<dbReference type="VEuPathDB" id="FungiDB:ASPFODRAFT_123461"/>
<accession>A0A1M3TYS6</accession>
<sequence length="114" mass="12680">MVGFKRGQCVTRRQAQTARDPWSCATLGGQKHAIVGGDGSDVREKHLMEIPSTVKGTRRGMLTCLWLKKSRHGRIESIKSGHLAEPRSEYSHLSSCVSLIQKAPFILRLVALLR</sequence>
<name>A0A1M3TYS6_ASPLC</name>
<protein>
    <submittedName>
        <fullName evidence="1">Uncharacterized protein</fullName>
    </submittedName>
</protein>
<gene>
    <name evidence="1" type="ORF">ASPFODRAFT_123461</name>
</gene>
<dbReference type="AlphaFoldDB" id="A0A1M3TYS6"/>
<reference evidence="2" key="1">
    <citation type="journal article" date="2017" name="Genome Biol.">
        <title>Comparative genomics reveals high biological diversity and specific adaptations in the industrially and medically important fungal genus Aspergillus.</title>
        <authorList>
            <person name="de Vries R.P."/>
            <person name="Riley R."/>
            <person name="Wiebenga A."/>
            <person name="Aguilar-Osorio G."/>
            <person name="Amillis S."/>
            <person name="Uchima C.A."/>
            <person name="Anderluh G."/>
            <person name="Asadollahi M."/>
            <person name="Askin M."/>
            <person name="Barry K."/>
            <person name="Battaglia E."/>
            <person name="Bayram O."/>
            <person name="Benocci T."/>
            <person name="Braus-Stromeyer S.A."/>
            <person name="Caldana C."/>
            <person name="Canovas D."/>
            <person name="Cerqueira G.C."/>
            <person name="Chen F."/>
            <person name="Chen W."/>
            <person name="Choi C."/>
            <person name="Clum A."/>
            <person name="Dos Santos R.A."/>
            <person name="Damasio A.R."/>
            <person name="Diallinas G."/>
            <person name="Emri T."/>
            <person name="Fekete E."/>
            <person name="Flipphi M."/>
            <person name="Freyberg S."/>
            <person name="Gallo A."/>
            <person name="Gournas C."/>
            <person name="Habgood R."/>
            <person name="Hainaut M."/>
            <person name="Harispe M.L."/>
            <person name="Henrissat B."/>
            <person name="Hilden K.S."/>
            <person name="Hope R."/>
            <person name="Hossain A."/>
            <person name="Karabika E."/>
            <person name="Karaffa L."/>
            <person name="Karanyi Z."/>
            <person name="Krasevec N."/>
            <person name="Kuo A."/>
            <person name="Kusch H."/>
            <person name="LaButti K."/>
            <person name="Lagendijk E.L."/>
            <person name="Lapidus A."/>
            <person name="Levasseur A."/>
            <person name="Lindquist E."/>
            <person name="Lipzen A."/>
            <person name="Logrieco A.F."/>
            <person name="MacCabe A."/>
            <person name="Maekelae M.R."/>
            <person name="Malavazi I."/>
            <person name="Melin P."/>
            <person name="Meyer V."/>
            <person name="Mielnichuk N."/>
            <person name="Miskei M."/>
            <person name="Molnar A.P."/>
            <person name="Mule G."/>
            <person name="Ngan C.Y."/>
            <person name="Orejas M."/>
            <person name="Orosz E."/>
            <person name="Ouedraogo J.P."/>
            <person name="Overkamp K.M."/>
            <person name="Park H.-S."/>
            <person name="Perrone G."/>
            <person name="Piumi F."/>
            <person name="Punt P.J."/>
            <person name="Ram A.F."/>
            <person name="Ramon A."/>
            <person name="Rauscher S."/>
            <person name="Record E."/>
            <person name="Riano-Pachon D.M."/>
            <person name="Robert V."/>
            <person name="Roehrig J."/>
            <person name="Ruller R."/>
            <person name="Salamov A."/>
            <person name="Salih N.S."/>
            <person name="Samson R.A."/>
            <person name="Sandor E."/>
            <person name="Sanguinetti M."/>
            <person name="Schuetze T."/>
            <person name="Sepcic K."/>
            <person name="Shelest E."/>
            <person name="Sherlock G."/>
            <person name="Sophianopoulou V."/>
            <person name="Squina F.M."/>
            <person name="Sun H."/>
            <person name="Susca A."/>
            <person name="Todd R.B."/>
            <person name="Tsang A."/>
            <person name="Unkles S.E."/>
            <person name="van de Wiele N."/>
            <person name="van Rossen-Uffink D."/>
            <person name="Oliveira J.V."/>
            <person name="Vesth T.C."/>
            <person name="Visser J."/>
            <person name="Yu J.-H."/>
            <person name="Zhou M."/>
            <person name="Andersen M.R."/>
            <person name="Archer D.B."/>
            <person name="Baker S.E."/>
            <person name="Benoit I."/>
            <person name="Brakhage A.A."/>
            <person name="Braus G.H."/>
            <person name="Fischer R."/>
            <person name="Frisvad J.C."/>
            <person name="Goldman G.H."/>
            <person name="Houbraken J."/>
            <person name="Oakley B."/>
            <person name="Pocsi I."/>
            <person name="Scazzocchio C."/>
            <person name="Seiboth B."/>
            <person name="vanKuyk P.A."/>
            <person name="Wortman J."/>
            <person name="Dyer P.S."/>
            <person name="Grigoriev I.V."/>
        </authorList>
    </citation>
    <scope>NUCLEOTIDE SEQUENCE [LARGE SCALE GENOMIC DNA]</scope>
    <source>
        <strain evidence="2">CBS 106.47</strain>
    </source>
</reference>
<dbReference type="Proteomes" id="UP000184063">
    <property type="component" value="Unassembled WGS sequence"/>
</dbReference>